<evidence type="ECO:0000256" key="2">
    <source>
        <dbReference type="SAM" id="SignalP"/>
    </source>
</evidence>
<dbReference type="RefSeq" id="WP_149108712.1">
    <property type="nucleotide sequence ID" value="NZ_CP042425.1"/>
</dbReference>
<accession>A0A5C1A3X4</accession>
<keyword evidence="1" id="KW-1133">Transmembrane helix</keyword>
<dbReference type="EMBL" id="CP042425">
    <property type="protein sequence ID" value="QEL13769.1"/>
    <property type="molecule type" value="Genomic_DNA"/>
</dbReference>
<dbReference type="OrthoDB" id="255947at2"/>
<reference evidence="4" key="1">
    <citation type="submission" date="2019-08" db="EMBL/GenBank/DDBJ databases">
        <title>Limnoglobus roseus gen. nov., sp. nov., a novel freshwater planctomycete with a giant genome from the family Gemmataceae.</title>
        <authorList>
            <person name="Kulichevskaya I.S."/>
            <person name="Naumoff D.G."/>
            <person name="Miroshnikov K."/>
            <person name="Ivanova A."/>
            <person name="Philippov D.A."/>
            <person name="Hakobyan A."/>
            <person name="Rijpstra I.C."/>
            <person name="Sinninghe Damste J.S."/>
            <person name="Liesack W."/>
            <person name="Dedysh S.N."/>
        </authorList>
    </citation>
    <scope>NUCLEOTIDE SEQUENCE [LARGE SCALE GENOMIC DNA]</scope>
    <source>
        <strain evidence="4">PX52</strain>
    </source>
</reference>
<evidence type="ECO:0000256" key="1">
    <source>
        <dbReference type="SAM" id="Phobius"/>
    </source>
</evidence>
<sequence length="1615" mass="170117">MSLRGATAALVLLALLAGVAVLPAQVPAAAALATGLHALATRDATPPPDPFPIRRVLLPGGTPLPTAPEGNPFRRMPREEFEQRVRAAVNVHSPPSLVGAYYRASFAGDSLAGTGEWVVSADGDGALSLDPLKVAVRELKWPDGREALLWGTPAKLWADRRGRTPVAFAWSARGTDEPGAVRFDLSLPAAPLAVLDLNLPADRVPVAKRGQLLTGPFPKADNRAGWKIAFGGESRLEFAVRRTTGAGLPAAFATFARVAKFDLSPGLAVAAFEFDTTAARGPLSTLEFEFDPALTVTDVTAPGLESWHVTDRRLTATFREPVAAGVVAVAAVAAVPTGGEPWPVPTVRPTFGPLTDDRIDVRLGGDVKLDGWSGGDYRLVRTAAADPAFTLSFKGGLPSDGNAPRRPPSLRVRAATAEFATADALEWRVEPGRTQLTARFRVSVSRGPLTRLTFRTPPGFTTLPAVLTPDDPTAAWTNTGGLWTLEPTHPILTGEAVDVRVELRGPAPTFDTPDARPTLAVPVVAPVGTAKRDGTLTIQVSSALRGWLSHAPGDLDARTLKYTHDPVATLTLAAKGVPADRVGEPEAEKPAPAENVWRFADLALAVALDPAGSVRGELSGRVRAAAGRTLSITLPPGAAVESARIDGKWADAIETDGVAHLPIPTPDADGVAFTLAYRLPPTPGWPHRLGQTQLDLPGSPIVRTTWDFGPDDRLWPTLAATADAVPPDAVAVPVVLVRGVGFALAAVLFGFTLTRLLAGTSGRASRSTLLLAAAVFGMAAWLAPDGWRAVVLPPLVVALLGLLALTLVAKPRAVVVVGLTWLLGSTSEAQAPEAATVYFLQESATEPNQLTALVPQTVLDRLTAVATPAVPPLVVTDAEYAGTEADGAARFTATWAVHATRDGPQQLVLPLTSVRLETMTLDGAAAYPDASQLNQYALTVAGRGRHEVKAAFTVAVTGTAGDRDLRFGVPDLLPSRLNFALPPAGRQPSLAGRTGRQTLTRTDAGTTLHADLGRGGAVALRWREGAGANSPPAASVTEATVWDVTDGRAAAHAAFVYQITRGALSRLTFDIPAGLEPGGVTVRGPAAETPNGLRNWELTPAGNGAHRLALELQNPVEGTLAVTFRLFPKELPTLRPALRVPHATNADVTASYLGVRLTGVAVENWQNENLVDFPADAVARDFAAVPEFDFDKTLTRSFRREGTNSPTARPILKPPTLPTPASHELMWSLGTRADVVGVSRWPAGTVTPFVECGVPAGVTLTDVSATDLVGWQRAGNRVRAWFKGDAKDPTLRWTGAWPGYATAAAFELPSVPGTTVRVRPVDDVVLTPNPGRTTKLLPTARNRETIYLADEAAAPPKFTADPPTPTALREAEAVTRTGGLIEQRVTLNLQLTPNRPHSFTLDVSRLPPGTEARVEWPAGVSVAEAGSEPTRRRWQADFAARAEQVVRIVVLNRFPAGPEVTLPAVDLLSAHVPLPKAEHRLATTDDLQPAAGSSCRRVGKGFAWAVTGDDPIRLVGAAKRPASLPVLADDEPTASTESAVRPVKAILFAGAWVLGLFAVAGVARWGTVGWQPEVVTGFGLLAVAVAGWPFAVVAVAGLVMRLVGVSRFVGRRVLR</sequence>
<evidence type="ECO:0000313" key="3">
    <source>
        <dbReference type="EMBL" id="QEL13769.1"/>
    </source>
</evidence>
<keyword evidence="4" id="KW-1185">Reference proteome</keyword>
<evidence type="ECO:0000313" key="4">
    <source>
        <dbReference type="Proteomes" id="UP000324974"/>
    </source>
</evidence>
<protein>
    <submittedName>
        <fullName evidence="3">Uncharacterized protein</fullName>
    </submittedName>
</protein>
<organism evidence="3 4">
    <name type="scientific">Limnoglobus roseus</name>
    <dbReference type="NCBI Taxonomy" id="2598579"/>
    <lineage>
        <taxon>Bacteria</taxon>
        <taxon>Pseudomonadati</taxon>
        <taxon>Planctomycetota</taxon>
        <taxon>Planctomycetia</taxon>
        <taxon>Gemmatales</taxon>
        <taxon>Gemmataceae</taxon>
        <taxon>Limnoglobus</taxon>
    </lineage>
</organism>
<keyword evidence="2" id="KW-0732">Signal</keyword>
<name>A0A5C1A3X4_9BACT</name>
<feature type="signal peptide" evidence="2">
    <location>
        <begin position="1"/>
        <end position="24"/>
    </location>
</feature>
<feature type="transmembrane region" description="Helical" evidence="1">
    <location>
        <begin position="790"/>
        <end position="809"/>
    </location>
</feature>
<proteinExistence type="predicted"/>
<dbReference type="Proteomes" id="UP000324974">
    <property type="component" value="Chromosome"/>
</dbReference>
<gene>
    <name evidence="3" type="ORF">PX52LOC_00627</name>
</gene>
<dbReference type="KEGG" id="lrs:PX52LOC_00627"/>
<feature type="transmembrane region" description="Helical" evidence="1">
    <location>
        <begin position="1578"/>
        <end position="1603"/>
    </location>
</feature>
<feature type="transmembrane region" description="Helical" evidence="1">
    <location>
        <begin position="1545"/>
        <end position="1566"/>
    </location>
</feature>
<feature type="transmembrane region" description="Helical" evidence="1">
    <location>
        <begin position="768"/>
        <end position="784"/>
    </location>
</feature>
<keyword evidence="1" id="KW-0812">Transmembrane</keyword>
<keyword evidence="1" id="KW-0472">Membrane</keyword>
<feature type="transmembrane region" description="Helical" evidence="1">
    <location>
        <begin position="735"/>
        <end position="756"/>
    </location>
</feature>
<feature type="chain" id="PRO_5023029880" evidence="2">
    <location>
        <begin position="25"/>
        <end position="1615"/>
    </location>
</feature>